<comment type="similarity">
    <text evidence="2 8">Belongs to the NiCoT transporter (TC 2.A.52) family.</text>
</comment>
<evidence type="ECO:0000256" key="6">
    <source>
        <dbReference type="ARBA" id="ARBA00022989"/>
    </source>
</evidence>
<evidence type="ECO:0000256" key="1">
    <source>
        <dbReference type="ARBA" id="ARBA00004127"/>
    </source>
</evidence>
<keyword evidence="6 8" id="KW-1133">Transmembrane helix</keyword>
<evidence type="ECO:0000256" key="2">
    <source>
        <dbReference type="ARBA" id="ARBA00010892"/>
    </source>
</evidence>
<evidence type="ECO:0000256" key="5">
    <source>
        <dbReference type="ARBA" id="ARBA00022692"/>
    </source>
</evidence>
<keyword evidence="5 8" id="KW-0812">Transmembrane</keyword>
<feature type="transmembrane region" description="Helical" evidence="8">
    <location>
        <begin position="251"/>
        <end position="276"/>
    </location>
</feature>
<dbReference type="InterPro" id="IPR011541">
    <property type="entry name" value="Ni/Co_transpt_high_affinity"/>
</dbReference>
<feature type="transmembrane region" description="Helical" evidence="8">
    <location>
        <begin position="288"/>
        <end position="315"/>
    </location>
</feature>
<dbReference type="Pfam" id="PF03824">
    <property type="entry name" value="NicO"/>
    <property type="match status" value="1"/>
</dbReference>
<dbReference type="GO" id="GO:0012505">
    <property type="term" value="C:endomembrane system"/>
    <property type="evidence" value="ECO:0007669"/>
    <property type="project" value="UniProtKB-SubCell"/>
</dbReference>
<feature type="transmembrane region" description="Helical" evidence="8">
    <location>
        <begin position="106"/>
        <end position="131"/>
    </location>
</feature>
<dbReference type="HOGENOM" id="CLU_036094_2_0_5"/>
<accession>Q2GBI1</accession>
<evidence type="ECO:0000313" key="10">
    <source>
        <dbReference type="Proteomes" id="UP000009134"/>
    </source>
</evidence>
<feature type="transmembrane region" description="Helical" evidence="8">
    <location>
        <begin position="143"/>
        <end position="166"/>
    </location>
</feature>
<gene>
    <name evidence="9" type="ordered locus">Saro_0344</name>
</gene>
<dbReference type="AlphaFoldDB" id="Q2GBI1"/>
<evidence type="ECO:0000256" key="8">
    <source>
        <dbReference type="RuleBase" id="RU362101"/>
    </source>
</evidence>
<comment type="subcellular location">
    <subcellularLocation>
        <location evidence="8">Cell membrane</location>
        <topology evidence="8">Multi-pass membrane protein</topology>
    </subcellularLocation>
    <subcellularLocation>
        <location evidence="1">Endomembrane system</location>
        <topology evidence="1">Multi-pass membrane protein</topology>
    </subcellularLocation>
</comment>
<keyword evidence="10" id="KW-1185">Reference proteome</keyword>
<name>Q2GBI1_NOVAD</name>
<protein>
    <recommendedName>
        <fullName evidence="8">Nickel/cobalt efflux system</fullName>
    </recommendedName>
</protein>
<dbReference type="KEGG" id="nar:Saro_0344"/>
<evidence type="ECO:0000256" key="4">
    <source>
        <dbReference type="ARBA" id="ARBA00022596"/>
    </source>
</evidence>
<organism evidence="9 10">
    <name type="scientific">Novosphingobium aromaticivorans (strain ATCC 700278 / DSM 12444 / CCUG 56034 / CIP 105152 / NBRC 16084 / F199)</name>
    <dbReference type="NCBI Taxonomy" id="279238"/>
    <lineage>
        <taxon>Bacteria</taxon>
        <taxon>Pseudomonadati</taxon>
        <taxon>Pseudomonadota</taxon>
        <taxon>Alphaproteobacteria</taxon>
        <taxon>Sphingomonadales</taxon>
        <taxon>Sphingomonadaceae</taxon>
        <taxon>Novosphingobium</taxon>
    </lineage>
</organism>
<feature type="transmembrane region" description="Helical" evidence="8">
    <location>
        <begin position="63"/>
        <end position="83"/>
    </location>
</feature>
<evidence type="ECO:0000256" key="3">
    <source>
        <dbReference type="ARBA" id="ARBA00022448"/>
    </source>
</evidence>
<dbReference type="STRING" id="279238.Saro_0344"/>
<dbReference type="PANTHER" id="PTHR31611:SF0">
    <property type="entry name" value="HIGH-AFFINITY NICKEL TRANSPORT PROTEIN NIC1"/>
    <property type="match status" value="1"/>
</dbReference>
<reference evidence="10" key="1">
    <citation type="submission" date="2006-01" db="EMBL/GenBank/DDBJ databases">
        <title>Complete sequence of Novosphingobium aromaticivorans DSM 12444.</title>
        <authorList>
            <consortium name="US DOE Joint Genome Institute"/>
            <person name="Copeland A."/>
            <person name="Lucas S."/>
            <person name="Lapidus A."/>
            <person name="Barry K."/>
            <person name="Detter J.C."/>
            <person name="Glavina T."/>
            <person name="Hammon N."/>
            <person name="Israni S."/>
            <person name="Pitluck S."/>
            <person name="Chain P."/>
            <person name="Malfatti S."/>
            <person name="Shin M."/>
            <person name="Vergez L."/>
            <person name="Schmutz J."/>
            <person name="Larimer F."/>
            <person name="Land M."/>
            <person name="Kyrpides N."/>
            <person name="Ivanova N."/>
            <person name="Fredrickson J."/>
            <person name="Balkwill D."/>
            <person name="Romine M.F."/>
            <person name="Richardson P."/>
        </authorList>
    </citation>
    <scope>NUCLEOTIDE SEQUENCE [LARGE SCALE GENOMIC DNA]</scope>
    <source>
        <strain evidence="10">ATCC 700278 / DSM 12444 / CCUG 56034 / CIP 105152 / NBRC 16084 / F199</strain>
    </source>
</reference>
<proteinExistence type="inferred from homology"/>
<keyword evidence="7 8" id="KW-0472">Membrane</keyword>
<dbReference type="EMBL" id="CP000248">
    <property type="protein sequence ID" value="ABD24792.1"/>
    <property type="molecule type" value="Genomic_DNA"/>
</dbReference>
<dbReference type="InterPro" id="IPR004688">
    <property type="entry name" value="Ni/Co_transpt"/>
</dbReference>
<evidence type="ECO:0000313" key="9">
    <source>
        <dbReference type="EMBL" id="ABD24792.1"/>
    </source>
</evidence>
<feature type="transmembrane region" description="Helical" evidence="8">
    <location>
        <begin position="215"/>
        <end position="239"/>
    </location>
</feature>
<evidence type="ECO:0000256" key="7">
    <source>
        <dbReference type="ARBA" id="ARBA00023136"/>
    </source>
</evidence>
<feature type="transmembrane region" description="Helical" evidence="8">
    <location>
        <begin position="39"/>
        <end position="57"/>
    </location>
</feature>
<keyword evidence="4" id="KW-0533">Nickel</keyword>
<dbReference type="GO" id="GO:0015099">
    <property type="term" value="F:nickel cation transmembrane transporter activity"/>
    <property type="evidence" value="ECO:0007669"/>
    <property type="project" value="UniProtKB-UniRule"/>
</dbReference>
<feature type="transmembrane region" description="Helical" evidence="8">
    <location>
        <begin position="335"/>
        <end position="357"/>
    </location>
</feature>
<dbReference type="GO" id="GO:0005886">
    <property type="term" value="C:plasma membrane"/>
    <property type="evidence" value="ECO:0007669"/>
    <property type="project" value="UniProtKB-SubCell"/>
</dbReference>
<sequence>MGGAAARLRRHPSFVYSSIAEPIMHLTKSLPSLSLRRRIGALFAGLIAANIGVWVWAFSLFHAQPLMLGTAVLAWGLGLRHAVDADHIAAIDNVTRKLMQDGQRPVSVGFWFAIGHSGIIAIASIIIAVTASALSQFGAFKEIGGVIATVISALFLFTIAGMNLVILRSVWRTFAHVRAGGSYAEDDLDLLLGGRGLLSRLFRPMFRLVNKSWHMAPLGFLFGLGFDTATEVAILGMSASQAADGLSIGTILVLPALFAVGMALIDTADGVVMLGAYEWAFVKPIRKLYYNITITLISAIVAIVIGGIETLALIGDKLALTGAPWRIAIELGENFNGLGFAIIGLFVFCWLASYAIYRWKRFDEIEVSVGA</sequence>
<dbReference type="PANTHER" id="PTHR31611">
    <property type="entry name" value="HIGH-AFFINITY NICKEL TRANSPORT PROTEIN NIC1"/>
    <property type="match status" value="1"/>
</dbReference>
<dbReference type="eggNOG" id="COG3376">
    <property type="taxonomic scope" value="Bacteria"/>
</dbReference>
<dbReference type="Proteomes" id="UP000009134">
    <property type="component" value="Chromosome"/>
</dbReference>
<keyword evidence="3 8" id="KW-0813">Transport</keyword>
<dbReference type="NCBIfam" id="TIGR00802">
    <property type="entry name" value="nico"/>
    <property type="match status" value="1"/>
</dbReference>